<evidence type="ECO:0000256" key="1">
    <source>
        <dbReference type="SAM" id="MobiDB-lite"/>
    </source>
</evidence>
<proteinExistence type="predicted"/>
<organism evidence="2 3">
    <name type="scientific">Pseudomicrostroma glucosiphilum</name>
    <dbReference type="NCBI Taxonomy" id="1684307"/>
    <lineage>
        <taxon>Eukaryota</taxon>
        <taxon>Fungi</taxon>
        <taxon>Dikarya</taxon>
        <taxon>Basidiomycota</taxon>
        <taxon>Ustilaginomycotina</taxon>
        <taxon>Exobasidiomycetes</taxon>
        <taxon>Microstromatales</taxon>
        <taxon>Microstromatales incertae sedis</taxon>
        <taxon>Pseudomicrostroma</taxon>
    </lineage>
</organism>
<feature type="region of interest" description="Disordered" evidence="1">
    <location>
        <begin position="83"/>
        <end position="103"/>
    </location>
</feature>
<evidence type="ECO:0000313" key="2">
    <source>
        <dbReference type="EMBL" id="PWN19146.1"/>
    </source>
</evidence>
<reference evidence="2 3" key="1">
    <citation type="journal article" date="2018" name="Mol. Biol. Evol.">
        <title>Broad Genomic Sampling Reveals a Smut Pathogenic Ancestry of the Fungal Clade Ustilaginomycotina.</title>
        <authorList>
            <person name="Kijpornyongpan T."/>
            <person name="Mondo S.J."/>
            <person name="Barry K."/>
            <person name="Sandor L."/>
            <person name="Lee J."/>
            <person name="Lipzen A."/>
            <person name="Pangilinan J."/>
            <person name="LaButti K."/>
            <person name="Hainaut M."/>
            <person name="Henrissat B."/>
            <person name="Grigoriev I.V."/>
            <person name="Spatafora J.W."/>
            <person name="Aime M.C."/>
        </authorList>
    </citation>
    <scope>NUCLEOTIDE SEQUENCE [LARGE SCALE GENOMIC DNA]</scope>
    <source>
        <strain evidence="2 3">MCA 4718</strain>
    </source>
</reference>
<keyword evidence="3" id="KW-1185">Reference proteome</keyword>
<protein>
    <submittedName>
        <fullName evidence="2">Uncharacterized protein</fullName>
    </submittedName>
</protein>
<dbReference type="AlphaFoldDB" id="A0A316U178"/>
<dbReference type="GeneID" id="37014728"/>
<dbReference type="Proteomes" id="UP000245942">
    <property type="component" value="Unassembled WGS sequence"/>
</dbReference>
<dbReference type="RefSeq" id="XP_025346306.1">
    <property type="nucleotide sequence ID" value="XM_025492994.1"/>
</dbReference>
<gene>
    <name evidence="2" type="ORF">BCV69DRAFT_284303</name>
</gene>
<dbReference type="EMBL" id="KZ819332">
    <property type="protein sequence ID" value="PWN19146.1"/>
    <property type="molecule type" value="Genomic_DNA"/>
</dbReference>
<sequence length="116" mass="11967">MSTSALLAVSLFQGNQLLPGISLKEFSAEGPSSLHFFADLPRSILEAMGTVTRAVSAAMKQAAAAIMTHLVAALSGGTCAWQADAEGNESPGGRKPGPEETKCLPMAIKPLGYLAH</sequence>
<name>A0A316U178_9BASI</name>
<accession>A0A316U178</accession>
<evidence type="ECO:0000313" key="3">
    <source>
        <dbReference type="Proteomes" id="UP000245942"/>
    </source>
</evidence>